<keyword evidence="3" id="KW-0808">Transferase</keyword>
<evidence type="ECO:0000256" key="1">
    <source>
        <dbReference type="ARBA" id="ARBA00004508"/>
    </source>
</evidence>
<evidence type="ECO:0000256" key="3">
    <source>
        <dbReference type="ARBA" id="ARBA00022679"/>
    </source>
</evidence>
<gene>
    <name evidence="4" type="ORF">ZEAMMB73_Zm00001d045973</name>
</gene>
<dbReference type="GO" id="GO:0016740">
    <property type="term" value="F:transferase activity"/>
    <property type="evidence" value="ECO:0007669"/>
    <property type="project" value="UniProtKB-KW"/>
</dbReference>
<dbReference type="EMBL" id="CM000785">
    <property type="protein sequence ID" value="AQL03559.1"/>
    <property type="molecule type" value="Genomic_DNA"/>
</dbReference>
<dbReference type="ExpressionAtlas" id="A0A1D6P0B0">
    <property type="expression patterns" value="baseline and differential"/>
</dbReference>
<protein>
    <submittedName>
        <fullName evidence="4">Small RNA degrading nuclease 3</fullName>
    </submittedName>
</protein>
<accession>A0A1D6P0B0</accession>
<reference evidence="4" key="1">
    <citation type="submission" date="2015-12" db="EMBL/GenBank/DDBJ databases">
        <title>Update maize B73 reference genome by single molecule sequencing technologies.</title>
        <authorList>
            <consortium name="Maize Genome Sequencing Project"/>
            <person name="Ware D."/>
        </authorList>
    </citation>
    <scope>NUCLEOTIDE SEQUENCE</scope>
    <source>
        <tissue evidence="4">Seedling</tissue>
    </source>
</reference>
<evidence type="ECO:0000256" key="2">
    <source>
        <dbReference type="ARBA" id="ARBA00005985"/>
    </source>
</evidence>
<name>A0A1D6P0B0_MAIZE</name>
<dbReference type="AlphaFoldDB" id="A0A1D6P0B0"/>
<sequence length="102" mass="11527">MPLVRREPPEGNAGIPQSPKVSDNLLKVNKPTLPLASGEFSVPTPVLLVVAFLVMVSGHGLLASTLWQRAQQFDIENKDCITQFYMFIWKLFYAEYFLIPFV</sequence>
<comment type="subcellular location">
    <subcellularLocation>
        <location evidence="1">Plastid</location>
        <location evidence="1">Chloroplast membrane</location>
        <topology evidence="1">Multi-pass membrane protein</topology>
    </subcellularLocation>
</comment>
<evidence type="ECO:0000313" key="4">
    <source>
        <dbReference type="EMBL" id="AQL03559.1"/>
    </source>
</evidence>
<comment type="similarity">
    <text evidence="2">Belongs to the UbiA prenyltransferase family.</text>
</comment>
<proteinExistence type="inferred from homology"/>
<dbReference type="PANTHER" id="PTHR43009:SF7">
    <property type="entry name" value="HOMOGENTISATE GERANYLGERANYLTRANSFERASE, CHLOROPLASTIC"/>
    <property type="match status" value="1"/>
</dbReference>
<organism evidence="4">
    <name type="scientific">Zea mays</name>
    <name type="common">Maize</name>
    <dbReference type="NCBI Taxonomy" id="4577"/>
    <lineage>
        <taxon>Eukaryota</taxon>
        <taxon>Viridiplantae</taxon>
        <taxon>Streptophyta</taxon>
        <taxon>Embryophyta</taxon>
        <taxon>Tracheophyta</taxon>
        <taxon>Spermatophyta</taxon>
        <taxon>Magnoliopsida</taxon>
        <taxon>Liliopsida</taxon>
        <taxon>Poales</taxon>
        <taxon>Poaceae</taxon>
        <taxon>PACMAD clade</taxon>
        <taxon>Panicoideae</taxon>
        <taxon>Andropogonodae</taxon>
        <taxon>Andropogoneae</taxon>
        <taxon>Tripsacinae</taxon>
        <taxon>Zea</taxon>
    </lineage>
</organism>
<dbReference type="PANTHER" id="PTHR43009">
    <property type="entry name" value="HOMOGENTISATE SOLANESYLTRANSFERASE, CHLOROPLASTIC"/>
    <property type="match status" value="1"/>
</dbReference>